<organism evidence="1 2">
    <name type="scientific">Streptomyces cacaoi</name>
    <dbReference type="NCBI Taxonomy" id="1898"/>
    <lineage>
        <taxon>Bacteria</taxon>
        <taxon>Bacillati</taxon>
        <taxon>Actinomycetota</taxon>
        <taxon>Actinomycetes</taxon>
        <taxon>Kitasatosporales</taxon>
        <taxon>Streptomycetaceae</taxon>
        <taxon>Streptomyces</taxon>
    </lineage>
</organism>
<dbReference type="Proteomes" id="UP000319210">
    <property type="component" value="Unassembled WGS sequence"/>
</dbReference>
<dbReference type="EMBL" id="BJMM01000004">
    <property type="protein sequence ID" value="GEB48685.1"/>
    <property type="molecule type" value="Genomic_DNA"/>
</dbReference>
<protein>
    <recommendedName>
        <fullName evidence="3">WXG100 family type VII secretion target</fullName>
    </recommendedName>
</protein>
<comment type="caution">
    <text evidence="1">The sequence shown here is derived from an EMBL/GenBank/DDBJ whole genome shotgun (WGS) entry which is preliminary data.</text>
</comment>
<accession>A0A4Y3QTM8</accession>
<dbReference type="AlphaFoldDB" id="A0A4Y3QTM8"/>
<proteinExistence type="predicted"/>
<reference evidence="1 2" key="1">
    <citation type="submission" date="2019-06" db="EMBL/GenBank/DDBJ databases">
        <title>Whole genome shotgun sequence of Streptomyces cacaoi subsp. cacaoi NBRC 12748.</title>
        <authorList>
            <person name="Hosoyama A."/>
            <person name="Uohara A."/>
            <person name="Ohji S."/>
            <person name="Ichikawa N."/>
        </authorList>
    </citation>
    <scope>NUCLEOTIDE SEQUENCE [LARGE SCALE GENOMIC DNA]</scope>
    <source>
        <strain evidence="1 2">NBRC 12748</strain>
    </source>
</reference>
<gene>
    <name evidence="1" type="ORF">SCA03_12360</name>
</gene>
<dbReference type="Gene3D" id="1.10.287.1060">
    <property type="entry name" value="ESAT-6-like"/>
    <property type="match status" value="1"/>
</dbReference>
<evidence type="ECO:0000313" key="1">
    <source>
        <dbReference type="EMBL" id="GEB48685.1"/>
    </source>
</evidence>
<evidence type="ECO:0000313" key="2">
    <source>
        <dbReference type="Proteomes" id="UP000319210"/>
    </source>
</evidence>
<sequence length="146" mass="15227">MSEPTNSPHMQLAQTTTSDYGAGAGKGGEVLGIGVPELRLAAPVFGTQSKKLSTALTTLITKLDGLGKPWGTDGNIEEEFEKPYIQARKSVESTAGILVLGLVSIHEALDDMKDGHVDNEDLIKGMFTRVAAEGGKGDGADGGEDK</sequence>
<evidence type="ECO:0008006" key="3">
    <source>
        <dbReference type="Google" id="ProtNLM"/>
    </source>
</evidence>
<keyword evidence="2" id="KW-1185">Reference proteome</keyword>
<name>A0A4Y3QTM8_STRCI</name>